<evidence type="ECO:0000256" key="1">
    <source>
        <dbReference type="SAM" id="MobiDB-lite"/>
    </source>
</evidence>
<evidence type="ECO:0000313" key="2">
    <source>
        <dbReference type="EMBL" id="PAN30216.1"/>
    </source>
</evidence>
<gene>
    <name evidence="2" type="ORF">PAHAL_5G370200</name>
</gene>
<name>A0A2S3HUP6_9POAL</name>
<sequence>MGPPPPRGVACPATRGSSAAPPVCSGSSRRQRADTEGEGIHSILVRCISCSLACWKRPPLAFLASQPRGRFWLAGVSLNKHNLHCWSLARRLARHPNTPYGNNASCMHACIIKQLRCGYHCVCAEAKEFLG</sequence>
<dbReference type="EMBL" id="CM008050">
    <property type="protein sequence ID" value="PAN30216.1"/>
    <property type="molecule type" value="Genomic_DNA"/>
</dbReference>
<dbReference type="Proteomes" id="UP000243499">
    <property type="component" value="Chromosome 5"/>
</dbReference>
<accession>A0A2S3HUP6</accession>
<proteinExistence type="predicted"/>
<reference evidence="2" key="1">
    <citation type="submission" date="2018-04" db="EMBL/GenBank/DDBJ databases">
        <title>WGS assembly of Panicum hallii.</title>
        <authorList>
            <person name="Lovell J."/>
            <person name="Jenkins J."/>
            <person name="Lowry D."/>
            <person name="Mamidi S."/>
            <person name="Sreedasyam A."/>
            <person name="Weng X."/>
            <person name="Barry K."/>
            <person name="Bonette J."/>
            <person name="Campitelli B."/>
            <person name="Daum C."/>
            <person name="Gordon S."/>
            <person name="Gould B."/>
            <person name="Lipzen A."/>
            <person name="Macqueen A."/>
            <person name="Palacio-Mejia J."/>
            <person name="Plott C."/>
            <person name="Shakirov E."/>
            <person name="Shu S."/>
            <person name="Yoshinaga Y."/>
            <person name="Zane M."/>
            <person name="Rokhsar D."/>
            <person name="Grimwood J."/>
            <person name="Schmutz J."/>
            <person name="Juenger T."/>
        </authorList>
    </citation>
    <scope>NUCLEOTIDE SEQUENCE [LARGE SCALE GENOMIC DNA]</scope>
    <source>
        <strain evidence="2">FIL2</strain>
    </source>
</reference>
<dbReference type="AlphaFoldDB" id="A0A2S3HUP6"/>
<organism evidence="2">
    <name type="scientific">Panicum hallii</name>
    <dbReference type="NCBI Taxonomy" id="206008"/>
    <lineage>
        <taxon>Eukaryota</taxon>
        <taxon>Viridiplantae</taxon>
        <taxon>Streptophyta</taxon>
        <taxon>Embryophyta</taxon>
        <taxon>Tracheophyta</taxon>
        <taxon>Spermatophyta</taxon>
        <taxon>Magnoliopsida</taxon>
        <taxon>Liliopsida</taxon>
        <taxon>Poales</taxon>
        <taxon>Poaceae</taxon>
        <taxon>PACMAD clade</taxon>
        <taxon>Panicoideae</taxon>
        <taxon>Panicodae</taxon>
        <taxon>Paniceae</taxon>
        <taxon>Panicinae</taxon>
        <taxon>Panicum</taxon>
        <taxon>Panicum sect. Panicum</taxon>
    </lineage>
</organism>
<feature type="region of interest" description="Disordered" evidence="1">
    <location>
        <begin position="1"/>
        <end position="36"/>
    </location>
</feature>
<protein>
    <submittedName>
        <fullName evidence="2">Uncharacterized protein</fullName>
    </submittedName>
</protein>
<dbReference type="Gramene" id="PAN30216">
    <property type="protein sequence ID" value="PAN30216"/>
    <property type="gene ID" value="PAHAL_5G370200"/>
</dbReference>